<protein>
    <recommendedName>
        <fullName evidence="4 14">Undecaprenyl-diphosphatase</fullName>
        <ecNumber evidence="3 14">3.6.1.27</ecNumber>
    </recommendedName>
    <alternativeName>
        <fullName evidence="12 14">Bacitracin resistance protein</fullName>
    </alternativeName>
    <alternativeName>
        <fullName evidence="11 14">Undecaprenyl pyrophosphate phosphatase</fullName>
    </alternativeName>
</protein>
<organism evidence="15">
    <name type="scientific">candidate division CPR3 bacterium</name>
    <dbReference type="NCBI Taxonomy" id="2268181"/>
    <lineage>
        <taxon>Bacteria</taxon>
        <taxon>Bacteria division CPR3</taxon>
    </lineage>
</organism>
<keyword evidence="9 14" id="KW-0472">Membrane</keyword>
<evidence type="ECO:0000256" key="11">
    <source>
        <dbReference type="ARBA" id="ARBA00032707"/>
    </source>
</evidence>
<keyword evidence="14" id="KW-0573">Peptidoglycan synthesis</keyword>
<accession>A0A7C5YXS1</accession>
<sequence>MTFFEGFILAVLQGLTEFLPISSSGHLVLAQVLFGIKEPTLSYDLFLHFGTQIAVILYFWPRLKRLFSLLFSKKNSNENLIKRWKDVLIPIFFVTLPVVLVGIFVAERVEKIFYTAKYLPFTYLFTAILLLTTKFVKLKSLKLKWVGLSLLKSLFIGIFQAVSTLPGISRSGATIAGGLYVGLKPKDAFEFSFFAGLISITGSFIFEILKNGNIIFFDVFQIVNTFVAAICGYLVLRLLGNLIKSGKLWIFSIYCFVMCITSLMVWLKL</sequence>
<comment type="function">
    <text evidence="14">Catalyzes the dephosphorylation of undecaprenyl diphosphate (UPP). Confers resistance to bacitracin.</text>
</comment>
<evidence type="ECO:0000256" key="14">
    <source>
        <dbReference type="HAMAP-Rule" id="MF_01006"/>
    </source>
</evidence>
<keyword evidence="8 14" id="KW-1133">Transmembrane helix</keyword>
<dbReference type="GO" id="GO:0046677">
    <property type="term" value="P:response to antibiotic"/>
    <property type="evidence" value="ECO:0007669"/>
    <property type="project" value="UniProtKB-UniRule"/>
</dbReference>
<comment type="subcellular location">
    <subcellularLocation>
        <location evidence="1 14">Cell membrane</location>
        <topology evidence="1 14">Multi-pass membrane protein</topology>
    </subcellularLocation>
</comment>
<dbReference type="PANTHER" id="PTHR30622">
    <property type="entry name" value="UNDECAPRENYL-DIPHOSPHATASE"/>
    <property type="match status" value="1"/>
</dbReference>
<dbReference type="HAMAP" id="MF_01006">
    <property type="entry name" value="Undec_diphosphatase"/>
    <property type="match status" value="1"/>
</dbReference>
<comment type="similarity">
    <text evidence="2 14">Belongs to the UppP family.</text>
</comment>
<evidence type="ECO:0000256" key="9">
    <source>
        <dbReference type="ARBA" id="ARBA00023136"/>
    </source>
</evidence>
<dbReference type="GO" id="GO:0009252">
    <property type="term" value="P:peptidoglycan biosynthetic process"/>
    <property type="evidence" value="ECO:0007669"/>
    <property type="project" value="UniProtKB-KW"/>
</dbReference>
<evidence type="ECO:0000256" key="3">
    <source>
        <dbReference type="ARBA" id="ARBA00012374"/>
    </source>
</evidence>
<keyword evidence="14" id="KW-0961">Cell wall biogenesis/degradation</keyword>
<dbReference type="EC" id="3.6.1.27" evidence="3 14"/>
<feature type="transmembrane region" description="Helical" evidence="14">
    <location>
        <begin position="216"/>
        <end position="236"/>
    </location>
</feature>
<dbReference type="GO" id="GO:0008360">
    <property type="term" value="P:regulation of cell shape"/>
    <property type="evidence" value="ECO:0007669"/>
    <property type="project" value="UniProtKB-KW"/>
</dbReference>
<dbReference type="PANTHER" id="PTHR30622:SF4">
    <property type="entry name" value="UNDECAPRENYL-DIPHOSPHATASE"/>
    <property type="match status" value="1"/>
</dbReference>
<dbReference type="AlphaFoldDB" id="A0A7C5YXS1"/>
<comment type="caution">
    <text evidence="15">The sequence shown here is derived from an EMBL/GenBank/DDBJ whole genome shotgun (WGS) entry which is preliminary data.</text>
</comment>
<reference evidence="15" key="1">
    <citation type="journal article" date="2020" name="mSystems">
        <title>Genome- and Community-Level Interaction Insights into Carbon Utilization and Element Cycling Functions of Hydrothermarchaeota in Hydrothermal Sediment.</title>
        <authorList>
            <person name="Zhou Z."/>
            <person name="Liu Y."/>
            <person name="Xu W."/>
            <person name="Pan J."/>
            <person name="Luo Z.H."/>
            <person name="Li M."/>
        </authorList>
    </citation>
    <scope>NUCLEOTIDE SEQUENCE [LARGE SCALE GENOMIC DNA]</scope>
    <source>
        <strain evidence="15">SpSt-1042</strain>
    </source>
</reference>
<evidence type="ECO:0000313" key="15">
    <source>
        <dbReference type="EMBL" id="HHR92321.1"/>
    </source>
</evidence>
<dbReference type="Pfam" id="PF02673">
    <property type="entry name" value="BacA"/>
    <property type="match status" value="1"/>
</dbReference>
<evidence type="ECO:0000256" key="5">
    <source>
        <dbReference type="ARBA" id="ARBA00022475"/>
    </source>
</evidence>
<dbReference type="InterPro" id="IPR003824">
    <property type="entry name" value="UppP"/>
</dbReference>
<feature type="transmembrane region" description="Helical" evidence="14">
    <location>
        <begin position="46"/>
        <end position="63"/>
    </location>
</feature>
<evidence type="ECO:0000256" key="7">
    <source>
        <dbReference type="ARBA" id="ARBA00022801"/>
    </source>
</evidence>
<dbReference type="EMBL" id="DRVY01000067">
    <property type="protein sequence ID" value="HHR92321.1"/>
    <property type="molecule type" value="Genomic_DNA"/>
</dbReference>
<dbReference type="GO" id="GO:0005886">
    <property type="term" value="C:plasma membrane"/>
    <property type="evidence" value="ECO:0007669"/>
    <property type="project" value="UniProtKB-SubCell"/>
</dbReference>
<dbReference type="GO" id="GO:0050380">
    <property type="term" value="F:undecaprenyl-diphosphatase activity"/>
    <property type="evidence" value="ECO:0007669"/>
    <property type="project" value="UniProtKB-UniRule"/>
</dbReference>
<keyword evidence="10 14" id="KW-0046">Antibiotic resistance</keyword>
<proteinExistence type="inferred from homology"/>
<comment type="miscellaneous">
    <text evidence="14">Bacitracin is thought to be involved in the inhibition of peptidoglycan synthesis by sequestering undecaprenyl diphosphate, thereby reducing the pool of lipid carrier available.</text>
</comment>
<dbReference type="GO" id="GO:0071555">
    <property type="term" value="P:cell wall organization"/>
    <property type="evidence" value="ECO:0007669"/>
    <property type="project" value="UniProtKB-KW"/>
</dbReference>
<keyword evidence="6 14" id="KW-0812">Transmembrane</keyword>
<feature type="transmembrane region" description="Helical" evidence="14">
    <location>
        <begin position="112"/>
        <end position="133"/>
    </location>
</feature>
<evidence type="ECO:0000256" key="6">
    <source>
        <dbReference type="ARBA" id="ARBA00022692"/>
    </source>
</evidence>
<evidence type="ECO:0000256" key="2">
    <source>
        <dbReference type="ARBA" id="ARBA00010621"/>
    </source>
</evidence>
<evidence type="ECO:0000256" key="4">
    <source>
        <dbReference type="ARBA" id="ARBA00021581"/>
    </source>
</evidence>
<evidence type="ECO:0000256" key="10">
    <source>
        <dbReference type="ARBA" id="ARBA00023251"/>
    </source>
</evidence>
<feature type="transmembrane region" description="Helical" evidence="14">
    <location>
        <begin position="248"/>
        <end position="267"/>
    </location>
</feature>
<comment type="catalytic activity">
    <reaction evidence="13 14">
        <text>di-trans,octa-cis-undecaprenyl diphosphate + H2O = di-trans,octa-cis-undecaprenyl phosphate + phosphate + H(+)</text>
        <dbReference type="Rhea" id="RHEA:28094"/>
        <dbReference type="ChEBI" id="CHEBI:15377"/>
        <dbReference type="ChEBI" id="CHEBI:15378"/>
        <dbReference type="ChEBI" id="CHEBI:43474"/>
        <dbReference type="ChEBI" id="CHEBI:58405"/>
        <dbReference type="ChEBI" id="CHEBI:60392"/>
        <dbReference type="EC" id="3.6.1.27"/>
    </reaction>
</comment>
<evidence type="ECO:0000256" key="8">
    <source>
        <dbReference type="ARBA" id="ARBA00022989"/>
    </source>
</evidence>
<keyword evidence="5 14" id="KW-1003">Cell membrane</keyword>
<gene>
    <name evidence="14" type="primary">uppP</name>
    <name evidence="15" type="ORF">ENL96_02310</name>
</gene>
<name>A0A7C5YXS1_UNCC3</name>
<feature type="transmembrane region" description="Helical" evidence="14">
    <location>
        <begin position="188"/>
        <end position="209"/>
    </location>
</feature>
<evidence type="ECO:0000256" key="13">
    <source>
        <dbReference type="ARBA" id="ARBA00047594"/>
    </source>
</evidence>
<evidence type="ECO:0000256" key="12">
    <source>
        <dbReference type="ARBA" id="ARBA00032932"/>
    </source>
</evidence>
<feature type="transmembrane region" description="Helical" evidence="14">
    <location>
        <begin position="145"/>
        <end position="168"/>
    </location>
</feature>
<keyword evidence="14" id="KW-0133">Cell shape</keyword>
<feature type="transmembrane region" description="Helical" evidence="14">
    <location>
        <begin position="84"/>
        <end position="106"/>
    </location>
</feature>
<evidence type="ECO:0000256" key="1">
    <source>
        <dbReference type="ARBA" id="ARBA00004651"/>
    </source>
</evidence>
<keyword evidence="7 14" id="KW-0378">Hydrolase</keyword>